<sequence>MTTTRRNFVLAAAFGALIASSPALAQAPSGKLVLYTSQPEKDAAQTTAAFKKAYPNVEVEIFRSGTTEVMGKLAAEISAGQPRADVLLIADAASMEILKKDNRLLAYPGAKVEGLQPGSFDADKTYFGSKLITTGIAVNTGAKTRPTSWNDLGKPDLKGQISMPSPLYSGAAAIMLSTMTARPDLGWKLFEQLKANEAVAVRGNGAVLRAVATGEKTYGVLVDFMAYNAKAQGSPIDFIFPTEGAPAVTEPVAILNTNKNEAASKAFVDFILSDDGQKLALAMGYIPAKPSVGSPSWLPAGTKINVMASDIAAVVKATEADKSRFATMFGN</sequence>
<dbReference type="InterPro" id="IPR006311">
    <property type="entry name" value="TAT_signal"/>
</dbReference>
<dbReference type="InterPro" id="IPR026045">
    <property type="entry name" value="Ferric-bd"/>
</dbReference>
<dbReference type="GO" id="GO:0030976">
    <property type="term" value="F:thiamine pyrophosphate binding"/>
    <property type="evidence" value="ECO:0007669"/>
    <property type="project" value="TreeGrafter"/>
</dbReference>
<dbReference type="Proteomes" id="UP000236743">
    <property type="component" value="Unassembled WGS sequence"/>
</dbReference>
<dbReference type="PIRSF" id="PIRSF002825">
    <property type="entry name" value="CfbpA"/>
    <property type="match status" value="1"/>
</dbReference>
<dbReference type="AlphaFoldDB" id="A0A1H5ZD77"/>
<feature type="chain" id="PRO_5009291468" evidence="2">
    <location>
        <begin position="26"/>
        <end position="331"/>
    </location>
</feature>
<dbReference type="EMBL" id="FNUY01000004">
    <property type="protein sequence ID" value="SEG34483.1"/>
    <property type="molecule type" value="Genomic_DNA"/>
</dbReference>
<evidence type="ECO:0000256" key="1">
    <source>
        <dbReference type="ARBA" id="ARBA00022729"/>
    </source>
</evidence>
<dbReference type="GO" id="GO:0015888">
    <property type="term" value="P:thiamine transport"/>
    <property type="evidence" value="ECO:0007669"/>
    <property type="project" value="TreeGrafter"/>
</dbReference>
<reference evidence="3 4" key="1">
    <citation type="submission" date="2016-10" db="EMBL/GenBank/DDBJ databases">
        <authorList>
            <person name="de Groot N.N."/>
        </authorList>
    </citation>
    <scope>NUCLEOTIDE SEQUENCE [LARGE SCALE GENOMIC DNA]</scope>
    <source>
        <strain evidence="3 4">DSM 26656</strain>
    </source>
</reference>
<feature type="signal peptide" evidence="2">
    <location>
        <begin position="1"/>
        <end position="25"/>
    </location>
</feature>
<dbReference type="PANTHER" id="PTHR30006:SF2">
    <property type="entry name" value="ABC TRANSPORTER SUBSTRATE-BINDING PROTEIN"/>
    <property type="match status" value="1"/>
</dbReference>
<name>A0A1H5ZD77_9HYPH</name>
<evidence type="ECO:0000313" key="4">
    <source>
        <dbReference type="Proteomes" id="UP000236743"/>
    </source>
</evidence>
<dbReference type="GO" id="GO:0030975">
    <property type="term" value="F:thiamine binding"/>
    <property type="evidence" value="ECO:0007669"/>
    <property type="project" value="TreeGrafter"/>
</dbReference>
<organism evidence="3 4">
    <name type="scientific">Bosea lathyri</name>
    <dbReference type="NCBI Taxonomy" id="1036778"/>
    <lineage>
        <taxon>Bacteria</taxon>
        <taxon>Pseudomonadati</taxon>
        <taxon>Pseudomonadota</taxon>
        <taxon>Alphaproteobacteria</taxon>
        <taxon>Hyphomicrobiales</taxon>
        <taxon>Boseaceae</taxon>
        <taxon>Bosea</taxon>
    </lineage>
</organism>
<gene>
    <name evidence="3" type="ORF">SAMN04488115_104387</name>
</gene>
<dbReference type="GO" id="GO:0030288">
    <property type="term" value="C:outer membrane-bounded periplasmic space"/>
    <property type="evidence" value="ECO:0007669"/>
    <property type="project" value="TreeGrafter"/>
</dbReference>
<protein>
    <submittedName>
        <fullName evidence="3">Iron(III) transport system substrate-binding protein</fullName>
    </submittedName>
</protein>
<dbReference type="Pfam" id="PF13531">
    <property type="entry name" value="SBP_bac_11"/>
    <property type="match status" value="1"/>
</dbReference>
<dbReference type="CDD" id="cd13547">
    <property type="entry name" value="PBP2_Fbp_like_2"/>
    <property type="match status" value="1"/>
</dbReference>
<dbReference type="Gene3D" id="3.40.190.10">
    <property type="entry name" value="Periplasmic binding protein-like II"/>
    <property type="match status" value="2"/>
</dbReference>
<dbReference type="SUPFAM" id="SSF53850">
    <property type="entry name" value="Periplasmic binding protein-like II"/>
    <property type="match status" value="1"/>
</dbReference>
<keyword evidence="1 2" id="KW-0732">Signal</keyword>
<proteinExistence type="predicted"/>
<accession>A0A1H5ZD77</accession>
<dbReference type="PROSITE" id="PS51318">
    <property type="entry name" value="TAT"/>
    <property type="match status" value="1"/>
</dbReference>
<keyword evidence="4" id="KW-1185">Reference proteome</keyword>
<evidence type="ECO:0000313" key="3">
    <source>
        <dbReference type="EMBL" id="SEG34483.1"/>
    </source>
</evidence>
<dbReference type="RefSeq" id="WP_103872805.1">
    <property type="nucleotide sequence ID" value="NZ_FNUY01000004.1"/>
</dbReference>
<evidence type="ECO:0000256" key="2">
    <source>
        <dbReference type="SAM" id="SignalP"/>
    </source>
</evidence>
<dbReference type="PANTHER" id="PTHR30006">
    <property type="entry name" value="THIAMINE-BINDING PERIPLASMIC PROTEIN-RELATED"/>
    <property type="match status" value="1"/>
</dbReference>
<dbReference type="OrthoDB" id="305758at2"/>